<keyword evidence="9" id="KW-0411">Iron-sulfur</keyword>
<reference evidence="17 18" key="4">
    <citation type="submission" date="2017-03" db="EMBL/GenBank/DDBJ databases">
        <authorList>
            <person name="Regsiter A."/>
            <person name="William W."/>
        </authorList>
    </citation>
    <scope>NUCLEOTIDE SEQUENCE [LARGE SCALE GENOMIC DNA]</scope>
    <source>
        <strain evidence="17">PRJEB5721</strain>
    </source>
</reference>
<keyword evidence="7" id="KW-0663">Pyridoxal phosphate</keyword>
<comment type="function">
    <text evidence="2">Catalyzes the removal of elemental sulfur atoms from cysteine to produce alanine. Seems to participate in the biosynthesis of the nitrogenase metalloclusters by providing the inorganic sulfur required for the Fe-S core formation.</text>
</comment>
<keyword evidence="10" id="KW-0535">Nitrogen fixation</keyword>
<evidence type="ECO:0000256" key="1">
    <source>
        <dbReference type="ARBA" id="ARBA00001933"/>
    </source>
</evidence>
<dbReference type="Gene3D" id="3.40.640.10">
    <property type="entry name" value="Type I PLP-dependent aspartate aminotransferase-like (Major domain)"/>
    <property type="match status" value="1"/>
</dbReference>
<dbReference type="InterPro" id="IPR015421">
    <property type="entry name" value="PyrdxlP-dep_Trfase_major"/>
</dbReference>
<dbReference type="InterPro" id="IPR000192">
    <property type="entry name" value="Aminotrans_V_dom"/>
</dbReference>
<dbReference type="Pfam" id="PF00266">
    <property type="entry name" value="Aminotran_5"/>
    <property type="match status" value="1"/>
</dbReference>
<keyword evidence="18" id="KW-1185">Reference proteome</keyword>
<evidence type="ECO:0000313" key="17">
    <source>
        <dbReference type="EMBL" id="SMH66711.1"/>
    </source>
</evidence>
<name>A0A060UKQ3_9PROT</name>
<protein>
    <recommendedName>
        <fullName evidence="4">cysteine desulfurase</fullName>
        <ecNumber evidence="4">2.8.1.7</ecNumber>
    </recommendedName>
    <alternativeName>
        <fullName evidence="11">Nitrogenase metalloclusters biosynthesis protein NifS</fullName>
    </alternativeName>
</protein>
<evidence type="ECO:0000313" key="19">
    <source>
        <dbReference type="Proteomes" id="UP000216779"/>
    </source>
</evidence>
<dbReference type="EC" id="2.8.1.7" evidence="4"/>
<feature type="domain" description="Aminotransferase class V" evidence="14">
    <location>
        <begin position="6"/>
        <end position="364"/>
    </location>
</feature>
<evidence type="ECO:0000256" key="12">
    <source>
        <dbReference type="ARBA" id="ARBA00050776"/>
    </source>
</evidence>
<dbReference type="Proteomes" id="UP000216779">
    <property type="component" value="Unassembled WGS sequence"/>
</dbReference>
<dbReference type="PANTHER" id="PTHR11601">
    <property type="entry name" value="CYSTEINE DESULFURYLASE FAMILY MEMBER"/>
    <property type="match status" value="1"/>
</dbReference>
<sequence length="383" mass="40326">MNDLPIYLDCNATTPIDPLVALAMQPWLGKHFGNPSSSHPYGKEAKAAVETARAEVAALIGGRPRDMIFCGSATEANNLAIFGVARALRGNRRHLVTSAIEHPSVMQPMRWLEAEGWELTVLPVDGTGRVRMEATAQAIRRDTALVSVMLANNETGAMQPVSEIAALAHVHGALMHVDAAQAAGKIPIDVHDLGTDLLTLAGHKFHAPKGVGALYVRAGTPILPIMAGANHERGLRPGTENVPHIVALGTAARLAQERLVREATRLHALRDALHERLVIAIPGLLLNGHPTERLPNTLNLSFPGVAGWQLLAATPEIAASTGSACHAGGQTVSDVLAAMSVSREQALGALRLSLGRFTTEAEIDGAANALINAWRGLTSTAGS</sequence>
<reference evidence="16 19" key="3">
    <citation type="submission" date="2017-03" db="EMBL/GenBank/DDBJ databases">
        <title>Lifting the veil on microbial sulfur biogeochemistry in mining wastewaters.</title>
        <authorList>
            <person name="Kantor R.S."/>
            <person name="Colenbrander Nelson T."/>
            <person name="Marshall S."/>
            <person name="Bennett D."/>
            <person name="Apte S."/>
            <person name="Camacho D."/>
            <person name="Thomas B.C."/>
            <person name="Warren L.A."/>
            <person name="Banfield J.F."/>
        </authorList>
    </citation>
    <scope>NUCLEOTIDE SEQUENCE [LARGE SCALE GENOMIC DNA]</scope>
    <source>
        <strain evidence="16">21-59-9</strain>
    </source>
</reference>
<evidence type="ECO:0000256" key="8">
    <source>
        <dbReference type="ARBA" id="ARBA00023004"/>
    </source>
</evidence>
<evidence type="ECO:0000256" key="7">
    <source>
        <dbReference type="ARBA" id="ARBA00022898"/>
    </source>
</evidence>
<keyword evidence="8" id="KW-0408">Iron</keyword>
<dbReference type="EMBL" id="LT841305">
    <property type="protein sequence ID" value="SMH66711.1"/>
    <property type="molecule type" value="Genomic_DNA"/>
</dbReference>
<evidence type="ECO:0000313" key="15">
    <source>
        <dbReference type="EMBL" id="CDQ08941.1"/>
    </source>
</evidence>
<comment type="catalytic activity">
    <reaction evidence="12">
        <text>(sulfur carrier)-H + L-cysteine = (sulfur carrier)-SH + L-alanine</text>
        <dbReference type="Rhea" id="RHEA:43892"/>
        <dbReference type="Rhea" id="RHEA-COMP:14737"/>
        <dbReference type="Rhea" id="RHEA-COMP:14739"/>
        <dbReference type="ChEBI" id="CHEBI:29917"/>
        <dbReference type="ChEBI" id="CHEBI:35235"/>
        <dbReference type="ChEBI" id="CHEBI:57972"/>
        <dbReference type="ChEBI" id="CHEBI:64428"/>
        <dbReference type="EC" id="2.8.1.7"/>
    </reaction>
</comment>
<keyword evidence="5 15" id="KW-0808">Transferase</keyword>
<dbReference type="InterPro" id="IPR016454">
    <property type="entry name" value="Cysteine_dSase"/>
</dbReference>
<evidence type="ECO:0000256" key="4">
    <source>
        <dbReference type="ARBA" id="ARBA00012239"/>
    </source>
</evidence>
<dbReference type="EMBL" id="NCBC01000086">
    <property type="protein sequence ID" value="OYV81937.1"/>
    <property type="molecule type" value="Genomic_DNA"/>
</dbReference>
<reference evidence="15" key="2">
    <citation type="submission" date="2014-07" db="EMBL/GenBank/DDBJ databases">
        <title>Initial genome analysis of the psychrotolerant acidophile Acidithiobacillus ferrivorans CF27: insights into iron and sulfur oxidation pathways and into biofilm formation.</title>
        <authorList>
            <person name="Talla E."/>
            <person name="Hedrich S."/>
            <person name="Mangenot S."/>
            <person name="Ji B."/>
            <person name="Johnson D.B."/>
            <person name="Barbe V."/>
            <person name="Bonnefoy V."/>
        </authorList>
    </citation>
    <scope>NUCLEOTIDE SEQUENCE [LARGE SCALE GENOMIC DNA]</scope>
    <source>
        <strain evidence="15">CF27</strain>
    </source>
</reference>
<proteinExistence type="inferred from homology"/>
<evidence type="ECO:0000256" key="5">
    <source>
        <dbReference type="ARBA" id="ARBA00022679"/>
    </source>
</evidence>
<dbReference type="GO" id="GO:0046872">
    <property type="term" value="F:metal ion binding"/>
    <property type="evidence" value="ECO:0007669"/>
    <property type="project" value="UniProtKB-KW"/>
</dbReference>
<evidence type="ECO:0000259" key="14">
    <source>
        <dbReference type="Pfam" id="PF00266"/>
    </source>
</evidence>
<dbReference type="InterPro" id="IPR015424">
    <property type="entry name" value="PyrdxlP-dep_Trfase"/>
</dbReference>
<reference evidence="15" key="1">
    <citation type="submission" date="2014-03" db="EMBL/GenBank/DDBJ databases">
        <authorList>
            <person name="Genoscope - CEA"/>
        </authorList>
    </citation>
    <scope>NUCLEOTIDE SEQUENCE [LARGE SCALE GENOMIC DNA]</scope>
    <source>
        <strain evidence="15">CF27</strain>
    </source>
</reference>
<keyword evidence="6" id="KW-0479">Metal-binding</keyword>
<evidence type="ECO:0000256" key="3">
    <source>
        <dbReference type="ARBA" id="ARBA00006490"/>
    </source>
</evidence>
<dbReference type="Proteomes" id="UP000193925">
    <property type="component" value="Chromosome AFERRI"/>
</dbReference>
<comment type="similarity">
    <text evidence="3">Belongs to the class-V pyridoxal-phosphate-dependent aminotransferase family. NifS/IscS subfamily.</text>
</comment>
<evidence type="ECO:0000256" key="6">
    <source>
        <dbReference type="ARBA" id="ARBA00022723"/>
    </source>
</evidence>
<dbReference type="PANTHER" id="PTHR11601:SF34">
    <property type="entry name" value="CYSTEINE DESULFURASE"/>
    <property type="match status" value="1"/>
</dbReference>
<dbReference type="EMBL" id="CCCS020000006">
    <property type="protein sequence ID" value="CDQ08941.1"/>
    <property type="molecule type" value="Genomic_DNA"/>
</dbReference>
<accession>A0A060UKQ3</accession>
<organism evidence="15">
    <name type="scientific">Acidithiobacillus ferrivorans</name>
    <dbReference type="NCBI Taxonomy" id="160808"/>
    <lineage>
        <taxon>Bacteria</taxon>
        <taxon>Pseudomonadati</taxon>
        <taxon>Pseudomonadota</taxon>
        <taxon>Acidithiobacillia</taxon>
        <taxon>Acidithiobacillales</taxon>
        <taxon>Acidithiobacillaceae</taxon>
        <taxon>Acidithiobacillus</taxon>
    </lineage>
</organism>
<dbReference type="PROSITE" id="PS00595">
    <property type="entry name" value="AA_TRANSFER_CLASS_5"/>
    <property type="match status" value="1"/>
</dbReference>
<evidence type="ECO:0000256" key="9">
    <source>
        <dbReference type="ARBA" id="ARBA00023014"/>
    </source>
</evidence>
<evidence type="ECO:0000256" key="2">
    <source>
        <dbReference type="ARBA" id="ARBA00003120"/>
    </source>
</evidence>
<dbReference type="RefSeq" id="WP_010642692.1">
    <property type="nucleotide sequence ID" value="NZ_CCCS020000006.1"/>
</dbReference>
<dbReference type="GO" id="GO:0051536">
    <property type="term" value="F:iron-sulfur cluster binding"/>
    <property type="evidence" value="ECO:0007669"/>
    <property type="project" value="UniProtKB-KW"/>
</dbReference>
<evidence type="ECO:0000313" key="16">
    <source>
        <dbReference type="EMBL" id="OYV81937.1"/>
    </source>
</evidence>
<dbReference type="InterPro" id="IPR020578">
    <property type="entry name" value="Aminotrans_V_PyrdxlP_BS"/>
</dbReference>
<dbReference type="SUPFAM" id="SSF53383">
    <property type="entry name" value="PLP-dependent transferases"/>
    <property type="match status" value="1"/>
</dbReference>
<evidence type="ECO:0000256" key="10">
    <source>
        <dbReference type="ARBA" id="ARBA00023231"/>
    </source>
</evidence>
<dbReference type="FunFam" id="3.40.640.10:FF:000084">
    <property type="entry name" value="IscS-like cysteine desulfurase"/>
    <property type="match status" value="1"/>
</dbReference>
<evidence type="ECO:0000313" key="18">
    <source>
        <dbReference type="Proteomes" id="UP000193925"/>
    </source>
</evidence>
<dbReference type="PIRSF" id="PIRSF005572">
    <property type="entry name" value="NifS"/>
    <property type="match status" value="1"/>
</dbReference>
<evidence type="ECO:0000256" key="11">
    <source>
        <dbReference type="ARBA" id="ARBA00031911"/>
    </source>
</evidence>
<dbReference type="InterPro" id="IPR015422">
    <property type="entry name" value="PyrdxlP-dep_Trfase_small"/>
</dbReference>
<dbReference type="GO" id="GO:0031071">
    <property type="term" value="F:cysteine desulfurase activity"/>
    <property type="evidence" value="ECO:0007669"/>
    <property type="project" value="UniProtKB-EC"/>
</dbReference>
<dbReference type="AlphaFoldDB" id="A0A060UKQ3"/>
<dbReference type="Gene3D" id="3.90.1150.10">
    <property type="entry name" value="Aspartate Aminotransferase, domain 1"/>
    <property type="match status" value="1"/>
</dbReference>
<evidence type="ECO:0000256" key="13">
    <source>
        <dbReference type="RuleBase" id="RU004504"/>
    </source>
</evidence>
<gene>
    <name evidence="15" type="primary">Nfs</name>
    <name evidence="17" type="synonym">nifS</name>
    <name evidence="15" type="ORF">AFERRI_140006</name>
    <name evidence="17" type="ORF">AFERRI_40060</name>
    <name evidence="16" type="ORF">B7Z70_03890</name>
</gene>
<comment type="cofactor">
    <cofactor evidence="1 13">
        <name>pyridoxal 5'-phosphate</name>
        <dbReference type="ChEBI" id="CHEBI:597326"/>
    </cofactor>
</comment>